<dbReference type="EMBL" id="CAXKWB010043361">
    <property type="protein sequence ID" value="CAL4159110.1"/>
    <property type="molecule type" value="Genomic_DNA"/>
</dbReference>
<dbReference type="Proteomes" id="UP001497623">
    <property type="component" value="Unassembled WGS sequence"/>
</dbReference>
<evidence type="ECO:0000256" key="1">
    <source>
        <dbReference type="SAM" id="Phobius"/>
    </source>
</evidence>
<feature type="transmembrane region" description="Helical" evidence="1">
    <location>
        <begin position="98"/>
        <end position="119"/>
    </location>
</feature>
<gene>
    <name evidence="2" type="ORF">MNOR_LOCUS32236</name>
</gene>
<organism evidence="2 3">
    <name type="scientific">Meganyctiphanes norvegica</name>
    <name type="common">Northern krill</name>
    <name type="synonym">Thysanopoda norvegica</name>
    <dbReference type="NCBI Taxonomy" id="48144"/>
    <lineage>
        <taxon>Eukaryota</taxon>
        <taxon>Metazoa</taxon>
        <taxon>Ecdysozoa</taxon>
        <taxon>Arthropoda</taxon>
        <taxon>Crustacea</taxon>
        <taxon>Multicrustacea</taxon>
        <taxon>Malacostraca</taxon>
        <taxon>Eumalacostraca</taxon>
        <taxon>Eucarida</taxon>
        <taxon>Euphausiacea</taxon>
        <taxon>Euphausiidae</taxon>
        <taxon>Meganyctiphanes</taxon>
    </lineage>
</organism>
<keyword evidence="1" id="KW-1133">Transmembrane helix</keyword>
<feature type="transmembrane region" description="Helical" evidence="1">
    <location>
        <begin position="65"/>
        <end position="86"/>
    </location>
</feature>
<sequence>MACTLMTLGSDLSVGKQVALGFPFPIVVQTAWAFDEDVPVVHCSYRMLAVPGSSLGLQYVCNSRLWVLLFGLICIELSWCPSPLAYPLSGDGVPQKSPWSLAFFPVLFVSLLLMSVLCLF</sequence>
<protein>
    <submittedName>
        <fullName evidence="2">Uncharacterized protein</fullName>
    </submittedName>
</protein>
<evidence type="ECO:0000313" key="2">
    <source>
        <dbReference type="EMBL" id="CAL4159110.1"/>
    </source>
</evidence>
<comment type="caution">
    <text evidence="2">The sequence shown here is derived from an EMBL/GenBank/DDBJ whole genome shotgun (WGS) entry which is preliminary data.</text>
</comment>
<accession>A0AAV2S4N4</accession>
<reference evidence="2 3" key="1">
    <citation type="submission" date="2024-05" db="EMBL/GenBank/DDBJ databases">
        <authorList>
            <person name="Wallberg A."/>
        </authorList>
    </citation>
    <scope>NUCLEOTIDE SEQUENCE [LARGE SCALE GENOMIC DNA]</scope>
</reference>
<keyword evidence="3" id="KW-1185">Reference proteome</keyword>
<keyword evidence="1" id="KW-0812">Transmembrane</keyword>
<name>A0AAV2S4N4_MEGNR</name>
<keyword evidence="1" id="KW-0472">Membrane</keyword>
<evidence type="ECO:0000313" key="3">
    <source>
        <dbReference type="Proteomes" id="UP001497623"/>
    </source>
</evidence>
<dbReference type="AlphaFoldDB" id="A0AAV2S4N4"/>
<proteinExistence type="predicted"/>